<proteinExistence type="predicted"/>
<keyword evidence="2" id="KW-0472">Membrane</keyword>
<dbReference type="GO" id="GO:0043634">
    <property type="term" value="P:polyadenylation-dependent ncRNA catabolic process"/>
    <property type="evidence" value="ECO:0007669"/>
    <property type="project" value="TreeGrafter"/>
</dbReference>
<protein>
    <recommendedName>
        <fullName evidence="5">PAP-associated domain-containing protein</fullName>
    </recommendedName>
</protein>
<dbReference type="GO" id="GO:0005730">
    <property type="term" value="C:nucleolus"/>
    <property type="evidence" value="ECO:0007669"/>
    <property type="project" value="TreeGrafter"/>
</dbReference>
<dbReference type="PANTHER" id="PTHR23092:SF15">
    <property type="entry name" value="INACTIVE NON-CANONICAL POLY(A) RNA POLYMERASE PROTEIN TRF4-2-RELATED"/>
    <property type="match status" value="1"/>
</dbReference>
<dbReference type="Proteomes" id="UP001162029">
    <property type="component" value="Unassembled WGS sequence"/>
</dbReference>
<evidence type="ECO:0000313" key="3">
    <source>
        <dbReference type="EMBL" id="CAI5735241.1"/>
    </source>
</evidence>
<comment type="caution">
    <text evidence="3">The sequence shown here is derived from an EMBL/GenBank/DDBJ whole genome shotgun (WGS) entry which is preliminary data.</text>
</comment>
<dbReference type="InterPro" id="IPR045862">
    <property type="entry name" value="Trf4-like"/>
</dbReference>
<dbReference type="Gene3D" id="1.10.1410.10">
    <property type="match status" value="1"/>
</dbReference>
<gene>
    <name evidence="3" type="ORF">PDE001_LOCUS5956</name>
</gene>
<feature type="transmembrane region" description="Helical" evidence="2">
    <location>
        <begin position="35"/>
        <end position="54"/>
    </location>
</feature>
<dbReference type="SUPFAM" id="SSF81631">
    <property type="entry name" value="PAP/OAS1 substrate-binding domain"/>
    <property type="match status" value="1"/>
</dbReference>
<dbReference type="GO" id="GO:0003729">
    <property type="term" value="F:mRNA binding"/>
    <property type="evidence" value="ECO:0007669"/>
    <property type="project" value="TreeGrafter"/>
</dbReference>
<accession>A0AAV0UE06</accession>
<evidence type="ECO:0000256" key="2">
    <source>
        <dbReference type="SAM" id="Phobius"/>
    </source>
</evidence>
<feature type="region of interest" description="Disordered" evidence="1">
    <location>
        <begin position="59"/>
        <end position="83"/>
    </location>
</feature>
<keyword evidence="2" id="KW-0812">Transmembrane</keyword>
<evidence type="ECO:0000256" key="1">
    <source>
        <dbReference type="SAM" id="MobiDB-lite"/>
    </source>
</evidence>
<dbReference type="AlphaFoldDB" id="A0AAV0UE06"/>
<dbReference type="GO" id="GO:0031499">
    <property type="term" value="C:TRAMP complex"/>
    <property type="evidence" value="ECO:0007669"/>
    <property type="project" value="TreeGrafter"/>
</dbReference>
<organism evidence="3 4">
    <name type="scientific">Peronospora destructor</name>
    <dbReference type="NCBI Taxonomy" id="86335"/>
    <lineage>
        <taxon>Eukaryota</taxon>
        <taxon>Sar</taxon>
        <taxon>Stramenopiles</taxon>
        <taxon>Oomycota</taxon>
        <taxon>Peronosporomycetes</taxon>
        <taxon>Peronosporales</taxon>
        <taxon>Peronosporaceae</taxon>
        <taxon>Peronospora</taxon>
    </lineage>
</organism>
<evidence type="ECO:0000313" key="4">
    <source>
        <dbReference type="Proteomes" id="UP001162029"/>
    </source>
</evidence>
<reference evidence="3" key="1">
    <citation type="submission" date="2022-12" db="EMBL/GenBank/DDBJ databases">
        <authorList>
            <person name="Webb A."/>
        </authorList>
    </citation>
    <scope>NUCLEOTIDE SEQUENCE</scope>
    <source>
        <strain evidence="3">Pd1</strain>
    </source>
</reference>
<evidence type="ECO:0008006" key="5">
    <source>
        <dbReference type="Google" id="ProtNLM"/>
    </source>
</evidence>
<dbReference type="GO" id="GO:1990817">
    <property type="term" value="F:poly(A) RNA polymerase activity"/>
    <property type="evidence" value="ECO:0007669"/>
    <property type="project" value="InterPro"/>
</dbReference>
<dbReference type="GO" id="GO:0031123">
    <property type="term" value="P:RNA 3'-end processing"/>
    <property type="evidence" value="ECO:0007669"/>
    <property type="project" value="TreeGrafter"/>
</dbReference>
<name>A0AAV0UE06_9STRA</name>
<keyword evidence="4" id="KW-1185">Reference proteome</keyword>
<keyword evidence="2" id="KW-1133">Transmembrane helix</keyword>
<sequence>MEASKLVRQYVNDLPRLKPLLIVLRRTLREKALNSAYTGGLSSYAVTLLAVFMMEIQRHQEPESDSENEYKEDGRREKETSEEREARKLGQLLLDFWIITELRLIILRQDFHSNPKHLARIRLQHTYRLPMACHSCRNSGGIGEWVFCVVVSSTDAVCSDSIVPIAALVRPPCNLPFCHGVDDQIGNARSG</sequence>
<dbReference type="PANTHER" id="PTHR23092">
    <property type="entry name" value="POLY(A) RNA POLYMERASE"/>
    <property type="match status" value="1"/>
</dbReference>
<dbReference type="EMBL" id="CANTFM010001116">
    <property type="protein sequence ID" value="CAI5735241.1"/>
    <property type="molecule type" value="Genomic_DNA"/>
</dbReference>